<organism evidence="7 8">
    <name type="scientific">Terriglobus aquaticus</name>
    <dbReference type="NCBI Taxonomy" id="940139"/>
    <lineage>
        <taxon>Bacteria</taxon>
        <taxon>Pseudomonadati</taxon>
        <taxon>Acidobacteriota</taxon>
        <taxon>Terriglobia</taxon>
        <taxon>Terriglobales</taxon>
        <taxon>Acidobacteriaceae</taxon>
        <taxon>Terriglobus</taxon>
    </lineage>
</organism>
<keyword evidence="3" id="KW-0378">Hydrolase</keyword>
<evidence type="ECO:0000256" key="5">
    <source>
        <dbReference type="SAM" id="SignalP"/>
    </source>
</evidence>
<name>A0ABW9KHR4_9BACT</name>
<dbReference type="InterPro" id="IPR002508">
    <property type="entry name" value="MurNAc-LAA_cat"/>
</dbReference>
<dbReference type="InterPro" id="IPR050695">
    <property type="entry name" value="N-acetylmuramoyl_amidase_3"/>
</dbReference>
<feature type="domain" description="MurNAc-LAA" evidence="6">
    <location>
        <begin position="30"/>
        <end position="206"/>
    </location>
</feature>
<evidence type="ECO:0000259" key="6">
    <source>
        <dbReference type="Pfam" id="PF01520"/>
    </source>
</evidence>
<accession>A0ABW9KHR4</accession>
<dbReference type="RefSeq" id="WP_263413154.1">
    <property type="nucleotide sequence ID" value="NZ_BAABBH010000001.1"/>
</dbReference>
<comment type="catalytic activity">
    <reaction evidence="1">
        <text>Hydrolyzes the link between N-acetylmuramoyl residues and L-amino acid residues in certain cell-wall glycopeptides.</text>
        <dbReference type="EC" id="3.5.1.28"/>
    </reaction>
</comment>
<comment type="caution">
    <text evidence="7">The sequence shown here is derived from an EMBL/GenBank/DDBJ whole genome shotgun (WGS) entry which is preliminary data.</text>
</comment>
<feature type="chain" id="PRO_5046914448" description="N-acetylmuramoyl-L-alanine amidase" evidence="5">
    <location>
        <begin position="20"/>
        <end position="290"/>
    </location>
</feature>
<dbReference type="Gene3D" id="3.40.630.40">
    <property type="entry name" value="Zn-dependent exopeptidases"/>
    <property type="match status" value="1"/>
</dbReference>
<dbReference type="PANTHER" id="PTHR30404">
    <property type="entry name" value="N-ACETYLMURAMOYL-L-ALANINE AMIDASE"/>
    <property type="match status" value="1"/>
</dbReference>
<evidence type="ECO:0000256" key="1">
    <source>
        <dbReference type="ARBA" id="ARBA00001561"/>
    </source>
</evidence>
<keyword evidence="8" id="KW-1185">Reference proteome</keyword>
<evidence type="ECO:0000256" key="2">
    <source>
        <dbReference type="ARBA" id="ARBA00011901"/>
    </source>
</evidence>
<proteinExistence type="predicted"/>
<gene>
    <name evidence="7" type="ORF">ACK2TP_06040</name>
</gene>
<evidence type="ECO:0000256" key="3">
    <source>
        <dbReference type="ARBA" id="ARBA00022801"/>
    </source>
</evidence>
<dbReference type="SUPFAM" id="SSF53187">
    <property type="entry name" value="Zn-dependent exopeptidases"/>
    <property type="match status" value="1"/>
</dbReference>
<feature type="region of interest" description="Disordered" evidence="4">
    <location>
        <begin position="221"/>
        <end position="290"/>
    </location>
</feature>
<dbReference type="Pfam" id="PF01520">
    <property type="entry name" value="Amidase_3"/>
    <property type="match status" value="1"/>
</dbReference>
<protein>
    <recommendedName>
        <fullName evidence="2">N-acetylmuramoyl-L-alanine amidase</fullName>
        <ecNumber evidence="2">3.5.1.28</ecNumber>
    </recommendedName>
</protein>
<feature type="compositionally biased region" description="Low complexity" evidence="4">
    <location>
        <begin position="250"/>
        <end position="290"/>
    </location>
</feature>
<sequence>MRRSPLILLGALATLPCLAQQPTQPQKLTIVLDPARGGSEYGARIDTKTYEKQVTLDIANRLRALLVARDFNVVLTRDSDALVTNEQRAAVANQSKAIACVSLHATAAGNGLHLWTSSVNAMPVGSTAVLWDEAQAPFVQRSQRLASEFAAAFSRSKIAVSSGHTWIRPLDNMQCPAVALEIAPEDSDTVASDRTYQAHLADAIASQMVFWRGHADVVQSILNPPPPPAAPKPATPESAAGAGKTAAHDTANPVTPARTRTAPAPVTPGTAAASPATRTTPATTPGEAPQ</sequence>
<dbReference type="Proteomes" id="UP001634747">
    <property type="component" value="Unassembled WGS sequence"/>
</dbReference>
<feature type="compositionally biased region" description="Pro residues" evidence="4">
    <location>
        <begin position="223"/>
        <end position="234"/>
    </location>
</feature>
<feature type="signal peptide" evidence="5">
    <location>
        <begin position="1"/>
        <end position="19"/>
    </location>
</feature>
<evidence type="ECO:0000256" key="4">
    <source>
        <dbReference type="SAM" id="MobiDB-lite"/>
    </source>
</evidence>
<keyword evidence="5" id="KW-0732">Signal</keyword>
<reference evidence="7 8" key="1">
    <citation type="submission" date="2024-12" db="EMBL/GenBank/DDBJ databases">
        <authorList>
            <person name="Lee Y."/>
        </authorList>
    </citation>
    <scope>NUCLEOTIDE SEQUENCE [LARGE SCALE GENOMIC DNA]</scope>
    <source>
        <strain evidence="7 8">03SUJ4</strain>
    </source>
</reference>
<dbReference type="EC" id="3.5.1.28" evidence="2"/>
<dbReference type="PANTHER" id="PTHR30404:SF0">
    <property type="entry name" value="N-ACETYLMURAMOYL-L-ALANINE AMIDASE AMIC"/>
    <property type="match status" value="1"/>
</dbReference>
<dbReference type="EMBL" id="JBJYXY010000001">
    <property type="protein sequence ID" value="MFN2975316.1"/>
    <property type="molecule type" value="Genomic_DNA"/>
</dbReference>
<evidence type="ECO:0000313" key="7">
    <source>
        <dbReference type="EMBL" id="MFN2975316.1"/>
    </source>
</evidence>
<evidence type="ECO:0000313" key="8">
    <source>
        <dbReference type="Proteomes" id="UP001634747"/>
    </source>
</evidence>
<dbReference type="CDD" id="cd02696">
    <property type="entry name" value="MurNAc-LAA"/>
    <property type="match status" value="1"/>
</dbReference>